<keyword evidence="3" id="KW-1185">Reference proteome</keyword>
<evidence type="ECO:0000313" key="2">
    <source>
        <dbReference type="EMBL" id="SEJ80694.1"/>
    </source>
</evidence>
<evidence type="ECO:0000313" key="3">
    <source>
        <dbReference type="Proteomes" id="UP000198707"/>
    </source>
</evidence>
<dbReference type="STRING" id="1144548.SAMN05443287_1089"/>
<dbReference type="NCBIfam" id="NF038134">
    <property type="entry name" value="choice_anch_M"/>
    <property type="match status" value="1"/>
</dbReference>
<dbReference type="AlphaFoldDB" id="A0A1H7BUK4"/>
<reference evidence="3" key="1">
    <citation type="submission" date="2016-10" db="EMBL/GenBank/DDBJ databases">
        <authorList>
            <person name="Varghese N."/>
            <person name="Submissions S."/>
        </authorList>
    </citation>
    <scope>NUCLEOTIDE SEQUENCE [LARGE SCALE GENOMIC DNA]</scope>
    <source>
        <strain evidence="3">CGMCC 4.7038</strain>
    </source>
</reference>
<protein>
    <submittedName>
        <fullName evidence="2">Surface-anchored protein</fullName>
    </submittedName>
</protein>
<proteinExistence type="predicted"/>
<accession>A0A1H7BUK4</accession>
<dbReference type="RefSeq" id="WP_092381568.1">
    <property type="nucleotide sequence ID" value="NZ_BOPI01000004.1"/>
</dbReference>
<evidence type="ECO:0000256" key="1">
    <source>
        <dbReference type="SAM" id="SignalP"/>
    </source>
</evidence>
<organism evidence="2 3">
    <name type="scientific">Micromonospora phaseoli</name>
    <dbReference type="NCBI Taxonomy" id="1144548"/>
    <lineage>
        <taxon>Bacteria</taxon>
        <taxon>Bacillati</taxon>
        <taxon>Actinomycetota</taxon>
        <taxon>Actinomycetes</taxon>
        <taxon>Micromonosporales</taxon>
        <taxon>Micromonosporaceae</taxon>
        <taxon>Micromonospora</taxon>
    </lineage>
</organism>
<feature type="signal peptide" evidence="1">
    <location>
        <begin position="1"/>
        <end position="31"/>
    </location>
</feature>
<name>A0A1H7BUK4_9ACTN</name>
<dbReference type="EMBL" id="FNYV01000008">
    <property type="protein sequence ID" value="SEJ80694.1"/>
    <property type="molecule type" value="Genomic_DNA"/>
</dbReference>
<dbReference type="NCBIfam" id="TIGR03769">
    <property type="entry name" value="P_ac_wall_RPT"/>
    <property type="match status" value="1"/>
</dbReference>
<dbReference type="Proteomes" id="UP000198707">
    <property type="component" value="Unassembled WGS sequence"/>
</dbReference>
<sequence>MRTPGVRGLAALIGGAVIAAGVLGAPPAAAAAEKVVLSKGHTDAVDVHYADGQLSLKVHDDTVSPSVTRDPADVIFQVLPEAAMPVPDDPRFAFLGPAGSQVWLLPLTQNQNLLWPGWNTTTLGSGVFTGDRVKLSLVDATGPGAVSVFTQDTFGSPLIKFRSDDGLPDAIDVPVRTHAHANWAFSAEGAYTLTFQVDATRTDGTTVSTGPVAYSFVVGELAGTGPQTTLTIGGMAEEYQAGDTVTLHAVQTPQTELDHYHWFSRCAGSDTFAIIPGEAGATYTFTATRELNACEYQVRLYDEDHNTVATSEGAWLWVAFPPTDPGTSQTITASIDPTQGSLVISVDPDDRAVVLPAAQLAGAGDRWESSGSLRPVTVTDTRAGSPGWSASGQVPEDFTSAAGATFSAGYLGWTPQVVNQSAGQGVVAGSPVEPSAAGAGGGLVNSVVLGSAPDGVGRGTATLSAGLKLHLPTETAPGTYTATLTLTAI</sequence>
<keyword evidence="1" id="KW-0732">Signal</keyword>
<feature type="chain" id="PRO_5011616692" evidence="1">
    <location>
        <begin position="32"/>
        <end position="489"/>
    </location>
</feature>
<dbReference type="InterPro" id="IPR022435">
    <property type="entry name" value="Surface-anchored_actinobac"/>
</dbReference>
<gene>
    <name evidence="2" type="ORF">SAMN05443287_1089</name>
</gene>
<dbReference type="OrthoDB" id="4451361at2"/>